<evidence type="ECO:0000256" key="1">
    <source>
        <dbReference type="ARBA" id="ARBA00004167"/>
    </source>
</evidence>
<keyword evidence="11" id="KW-1185">Reference proteome</keyword>
<gene>
    <name evidence="10" type="ORF">EY643_06435</name>
</gene>
<dbReference type="Proteomes" id="UP000326287">
    <property type="component" value="Chromosome"/>
</dbReference>
<keyword evidence="5 7" id="KW-0472">Membrane</keyword>
<dbReference type="Gene3D" id="2.30.30.40">
    <property type="entry name" value="SH3 Domains"/>
    <property type="match status" value="1"/>
</dbReference>
<dbReference type="KEGG" id="halc:EY643_06435"/>
<evidence type="ECO:0000256" key="5">
    <source>
        <dbReference type="ARBA" id="ARBA00023136"/>
    </source>
</evidence>
<dbReference type="InterPro" id="IPR010466">
    <property type="entry name" value="DUF1058"/>
</dbReference>
<dbReference type="InterPro" id="IPR016476">
    <property type="entry name" value="SH3_dom_pro"/>
</dbReference>
<accession>A0A5P9NHL1</accession>
<keyword evidence="6" id="KW-0175">Coiled coil</keyword>
<feature type="coiled-coil region" evidence="6">
    <location>
        <begin position="91"/>
        <end position="125"/>
    </location>
</feature>
<dbReference type="SMART" id="SM00287">
    <property type="entry name" value="SH3b"/>
    <property type="match status" value="1"/>
</dbReference>
<evidence type="ECO:0000313" key="11">
    <source>
        <dbReference type="Proteomes" id="UP000326287"/>
    </source>
</evidence>
<name>A0A5P9NHL1_9GAMM</name>
<dbReference type="RefSeq" id="WP_152661423.1">
    <property type="nucleotide sequence ID" value="NZ_CP036422.1"/>
</dbReference>
<dbReference type="OrthoDB" id="9790951at2"/>
<feature type="domain" description="SH3b" evidence="9">
    <location>
        <begin position="21"/>
        <end position="85"/>
    </location>
</feature>
<dbReference type="Pfam" id="PF06347">
    <property type="entry name" value="SH3_4"/>
    <property type="match status" value="1"/>
</dbReference>
<evidence type="ECO:0000256" key="8">
    <source>
        <dbReference type="SAM" id="SignalP"/>
    </source>
</evidence>
<sequence length="224" mass="24629">MLRSLPVLLLSLLLATTLQAQETRYVSDKVFIVLHKGPGAEYRWAAKLTPGTRLSAGRSQGDWTEVTTARGTPGWVRTEFLTADSPAQVKLPQAVARADQLSDENANLSNDLGTLQGEKVELLNRITSTEADLVSVSEELAELKTISGNAVQLDIDNRRLVEEAENLRAEVDTLEAENLRLTDKLKSEAFMNGALAVLLGVIITLVVPRLWPKRRKPSSWGSSW</sequence>
<dbReference type="EMBL" id="CP036422">
    <property type="protein sequence ID" value="QFU75317.1"/>
    <property type="molecule type" value="Genomic_DNA"/>
</dbReference>
<evidence type="ECO:0000256" key="4">
    <source>
        <dbReference type="ARBA" id="ARBA00022989"/>
    </source>
</evidence>
<evidence type="ECO:0000259" key="9">
    <source>
        <dbReference type="PROSITE" id="PS51781"/>
    </source>
</evidence>
<evidence type="ECO:0000256" key="6">
    <source>
        <dbReference type="SAM" id="Coils"/>
    </source>
</evidence>
<feature type="signal peptide" evidence="8">
    <location>
        <begin position="1"/>
        <end position="20"/>
    </location>
</feature>
<organism evidence="10 11">
    <name type="scientific">Halioglobus maricola</name>
    <dbReference type="NCBI Taxonomy" id="2601894"/>
    <lineage>
        <taxon>Bacteria</taxon>
        <taxon>Pseudomonadati</taxon>
        <taxon>Pseudomonadota</taxon>
        <taxon>Gammaproteobacteria</taxon>
        <taxon>Cellvibrionales</taxon>
        <taxon>Halieaceae</taxon>
        <taxon>Halioglobus</taxon>
    </lineage>
</organism>
<feature type="transmembrane region" description="Helical" evidence="7">
    <location>
        <begin position="189"/>
        <end position="211"/>
    </location>
</feature>
<comment type="subcellular location">
    <subcellularLocation>
        <location evidence="1">Membrane</location>
        <topology evidence="1">Single-pass membrane protein</topology>
    </subcellularLocation>
</comment>
<protein>
    <submittedName>
        <fullName evidence="10">TIGR04211 family SH3 domain-containing protein</fullName>
    </submittedName>
</protein>
<proteinExistence type="predicted"/>
<keyword evidence="2 7" id="KW-0812">Transmembrane</keyword>
<evidence type="ECO:0000256" key="3">
    <source>
        <dbReference type="ARBA" id="ARBA00022729"/>
    </source>
</evidence>
<dbReference type="PROSITE" id="PS51781">
    <property type="entry name" value="SH3B"/>
    <property type="match status" value="1"/>
</dbReference>
<feature type="chain" id="PRO_5024996695" evidence="8">
    <location>
        <begin position="21"/>
        <end position="224"/>
    </location>
</feature>
<dbReference type="InterPro" id="IPR003646">
    <property type="entry name" value="SH3-like_bac-type"/>
</dbReference>
<keyword evidence="3 8" id="KW-0732">Signal</keyword>
<evidence type="ECO:0000313" key="10">
    <source>
        <dbReference type="EMBL" id="QFU75317.1"/>
    </source>
</evidence>
<dbReference type="NCBIfam" id="TIGR04211">
    <property type="entry name" value="SH3_and_anchor"/>
    <property type="match status" value="1"/>
</dbReference>
<evidence type="ECO:0000256" key="7">
    <source>
        <dbReference type="SAM" id="Phobius"/>
    </source>
</evidence>
<keyword evidence="4 7" id="KW-1133">Transmembrane helix</keyword>
<dbReference type="AlphaFoldDB" id="A0A5P9NHL1"/>
<evidence type="ECO:0000256" key="2">
    <source>
        <dbReference type="ARBA" id="ARBA00022692"/>
    </source>
</evidence>
<feature type="coiled-coil region" evidence="6">
    <location>
        <begin position="150"/>
        <end position="184"/>
    </location>
</feature>
<reference evidence="10 11" key="1">
    <citation type="submission" date="2019-02" db="EMBL/GenBank/DDBJ databases">
        <authorList>
            <person name="Li S.-H."/>
        </authorList>
    </citation>
    <scope>NUCLEOTIDE SEQUENCE [LARGE SCALE GENOMIC DNA]</scope>
    <source>
        <strain evidence="10 11">IMCC14385</strain>
    </source>
</reference>
<dbReference type="GO" id="GO:0016020">
    <property type="term" value="C:membrane"/>
    <property type="evidence" value="ECO:0007669"/>
    <property type="project" value="UniProtKB-SubCell"/>
</dbReference>